<dbReference type="PANTHER" id="PTHR47683">
    <property type="entry name" value="PSEUDOURIDINE SYNTHASE FAMILY PROTEIN-RELATED"/>
    <property type="match status" value="1"/>
</dbReference>
<evidence type="ECO:0000313" key="5">
    <source>
        <dbReference type="EMBL" id="POP52535.1"/>
    </source>
</evidence>
<comment type="caution">
    <text evidence="5">The sequence shown here is derived from an EMBL/GenBank/DDBJ whole genome shotgun (WGS) entry which is preliminary data.</text>
</comment>
<evidence type="ECO:0000256" key="1">
    <source>
        <dbReference type="ARBA" id="ARBA00008348"/>
    </source>
</evidence>
<dbReference type="CDD" id="cd02566">
    <property type="entry name" value="PseudoU_synth_RluE"/>
    <property type="match status" value="1"/>
</dbReference>
<dbReference type="RefSeq" id="WP_103684717.1">
    <property type="nucleotide sequence ID" value="NZ_PQGG01000028.1"/>
</dbReference>
<gene>
    <name evidence="5" type="ORF">C0068_12000</name>
</gene>
<protein>
    <submittedName>
        <fullName evidence="5">Pseudouridine synthase</fullName>
    </submittedName>
</protein>
<dbReference type="EMBL" id="PQGG01000028">
    <property type="protein sequence ID" value="POP52535.1"/>
    <property type="molecule type" value="Genomic_DNA"/>
</dbReference>
<keyword evidence="2" id="KW-0413">Isomerase</keyword>
<feature type="domain" description="Pseudouridine synthase RsuA/RluA-like" evidence="4">
    <location>
        <begin position="4"/>
        <end position="149"/>
    </location>
</feature>
<dbReference type="Proteomes" id="UP000237222">
    <property type="component" value="Unassembled WGS sequence"/>
</dbReference>
<accession>A0A2S4HEW4</accession>
<feature type="compositionally biased region" description="Basic residues" evidence="3">
    <location>
        <begin position="197"/>
        <end position="212"/>
    </location>
</feature>
<dbReference type="InterPro" id="IPR042092">
    <property type="entry name" value="PsdUridine_s_RsuA/RluB/E/F_cat"/>
</dbReference>
<dbReference type="GO" id="GO:0000455">
    <property type="term" value="P:enzyme-directed rRNA pseudouridine synthesis"/>
    <property type="evidence" value="ECO:0007669"/>
    <property type="project" value="UniProtKB-ARBA"/>
</dbReference>
<dbReference type="AlphaFoldDB" id="A0A2S4HEW4"/>
<dbReference type="SUPFAM" id="SSF55120">
    <property type="entry name" value="Pseudouridine synthase"/>
    <property type="match status" value="1"/>
</dbReference>
<feature type="region of interest" description="Disordered" evidence="3">
    <location>
        <begin position="189"/>
        <end position="212"/>
    </location>
</feature>
<reference evidence="5" key="1">
    <citation type="submission" date="2018-01" db="EMBL/GenBank/DDBJ databases">
        <authorList>
            <person name="Yu X.-D."/>
        </authorList>
    </citation>
    <scope>NUCLEOTIDE SEQUENCE</scope>
    <source>
        <strain evidence="5">ZX-21</strain>
    </source>
</reference>
<dbReference type="GO" id="GO:0120159">
    <property type="term" value="F:rRNA pseudouridine synthase activity"/>
    <property type="evidence" value="ECO:0007669"/>
    <property type="project" value="UniProtKB-ARBA"/>
</dbReference>
<dbReference type="FunFam" id="3.30.70.1560:FF:000001">
    <property type="entry name" value="Pseudouridine synthase"/>
    <property type="match status" value="1"/>
</dbReference>
<evidence type="ECO:0000313" key="6">
    <source>
        <dbReference type="Proteomes" id="UP000237222"/>
    </source>
</evidence>
<name>A0A2S4HEW4_9GAMM</name>
<dbReference type="InterPro" id="IPR050343">
    <property type="entry name" value="RsuA_PseudoU_synthase"/>
</dbReference>
<proteinExistence type="inferred from homology"/>
<evidence type="ECO:0000256" key="3">
    <source>
        <dbReference type="SAM" id="MobiDB-lite"/>
    </source>
</evidence>
<dbReference type="OrthoDB" id="9807213at2"/>
<comment type="similarity">
    <text evidence="1">Belongs to the pseudouridine synthase RsuA family.</text>
</comment>
<dbReference type="Pfam" id="PF00849">
    <property type="entry name" value="PseudoU_synth_2"/>
    <property type="match status" value="1"/>
</dbReference>
<dbReference type="Gene3D" id="3.30.70.580">
    <property type="entry name" value="Pseudouridine synthase I, catalytic domain, N-terminal subdomain"/>
    <property type="match status" value="1"/>
</dbReference>
<dbReference type="PANTHER" id="PTHR47683:SF2">
    <property type="entry name" value="RNA-BINDING S4 DOMAIN-CONTAINING PROTEIN"/>
    <property type="match status" value="1"/>
</dbReference>
<dbReference type="InterPro" id="IPR000748">
    <property type="entry name" value="PsdUridine_synth_RsuA/RluB/E/F"/>
</dbReference>
<dbReference type="InterPro" id="IPR020094">
    <property type="entry name" value="TruA/RsuA/RluB/E/F_N"/>
</dbReference>
<organism evidence="5 6">
    <name type="scientific">Zhongshania marina</name>
    <dbReference type="NCBI Taxonomy" id="2304603"/>
    <lineage>
        <taxon>Bacteria</taxon>
        <taxon>Pseudomonadati</taxon>
        <taxon>Pseudomonadota</taxon>
        <taxon>Gammaproteobacteria</taxon>
        <taxon>Cellvibrionales</taxon>
        <taxon>Spongiibacteraceae</taxon>
        <taxon>Zhongshania</taxon>
    </lineage>
</organism>
<evidence type="ECO:0000256" key="2">
    <source>
        <dbReference type="ARBA" id="ARBA00023235"/>
    </source>
</evidence>
<dbReference type="NCBIfam" id="TIGR00093">
    <property type="entry name" value="pseudouridine synthase"/>
    <property type="match status" value="1"/>
</dbReference>
<dbReference type="GO" id="GO:0005829">
    <property type="term" value="C:cytosol"/>
    <property type="evidence" value="ECO:0007669"/>
    <property type="project" value="UniProtKB-ARBA"/>
</dbReference>
<dbReference type="InterPro" id="IPR020103">
    <property type="entry name" value="PsdUridine_synth_cat_dom_sf"/>
</dbReference>
<dbReference type="GO" id="GO:0003723">
    <property type="term" value="F:RNA binding"/>
    <property type="evidence" value="ECO:0007669"/>
    <property type="project" value="InterPro"/>
</dbReference>
<dbReference type="InterPro" id="IPR006145">
    <property type="entry name" value="PsdUridine_synth_RsuA/RluA"/>
</dbReference>
<sequence length="212" mass="24250">MSDIFLFNKPFQVMSQFTDNDGRANLSDYIRIPKIYPAGRLDYDSEGLMILTGDGELQHQISHPRHKLAKTYWVQVDGEIDQDAIDRLKNGVQLNDGPTLPAAAEKIDEPDMLWPRTPPVRFRANIPTSWLSLTISEGRNRQVRRMTAAVGFPTLRLIRTQIGDWSIDNLAPGEHKTLSLGPEFIRYKSNKNSKPSINRRKPKAHTRRKYSP</sequence>
<evidence type="ECO:0000259" key="4">
    <source>
        <dbReference type="Pfam" id="PF00849"/>
    </source>
</evidence>
<dbReference type="Gene3D" id="3.30.70.1560">
    <property type="entry name" value="Alpha-L RNA-binding motif"/>
    <property type="match status" value="1"/>
</dbReference>